<accession>A0A0F9LND7</accession>
<comment type="caution">
    <text evidence="1">The sequence shown here is derived from an EMBL/GenBank/DDBJ whole genome shotgun (WGS) entry which is preliminary data.</text>
</comment>
<gene>
    <name evidence="1" type="ORF">LCGC14_1193550</name>
</gene>
<sequence>MGINVINVKTFIADSIFELIEHEVAVFLGNEDHVRLYDSIDVNGYFVLYPERKFAVATGVPLENWLPVFVHEFNHFRQWKEQDPIYLKAFPHGKPGDDREAIEFINEWVEREVEFSDTEIQFYIERAREMEADCERRAYRMIEERNLPIDLATYAQMSNAYIHFYNFVGKNREWYAIGKEPYRTLQVVQAMNTTIDDDFSTINEEYMELFETHCMPEWYHRLDCSEAPIETDCGCKK</sequence>
<proteinExistence type="predicted"/>
<dbReference type="AlphaFoldDB" id="A0A0F9LND7"/>
<evidence type="ECO:0000313" key="1">
    <source>
        <dbReference type="EMBL" id="KKM94908.1"/>
    </source>
</evidence>
<name>A0A0F9LND7_9ZZZZ</name>
<organism evidence="1">
    <name type="scientific">marine sediment metagenome</name>
    <dbReference type="NCBI Taxonomy" id="412755"/>
    <lineage>
        <taxon>unclassified sequences</taxon>
        <taxon>metagenomes</taxon>
        <taxon>ecological metagenomes</taxon>
    </lineage>
</organism>
<reference evidence="1" key="1">
    <citation type="journal article" date="2015" name="Nature">
        <title>Complex archaea that bridge the gap between prokaryotes and eukaryotes.</title>
        <authorList>
            <person name="Spang A."/>
            <person name="Saw J.H."/>
            <person name="Jorgensen S.L."/>
            <person name="Zaremba-Niedzwiedzka K."/>
            <person name="Martijn J."/>
            <person name="Lind A.E."/>
            <person name="van Eijk R."/>
            <person name="Schleper C."/>
            <person name="Guy L."/>
            <person name="Ettema T.J."/>
        </authorList>
    </citation>
    <scope>NUCLEOTIDE SEQUENCE</scope>
</reference>
<protein>
    <submittedName>
        <fullName evidence="1">Uncharacterized protein</fullName>
    </submittedName>
</protein>
<dbReference type="EMBL" id="LAZR01006077">
    <property type="protein sequence ID" value="KKM94908.1"/>
    <property type="molecule type" value="Genomic_DNA"/>
</dbReference>